<sequence length="73" mass="8224">MDIVGPLPSSNENCYLLTNTDGQKPPQFWTCRQIQLAKLSLRTSFPGLERRQPSQPTEAGSSNLTFSTDYLNY</sequence>
<organism evidence="2 3">
    <name type="scientific">Protopolystoma xenopodis</name>
    <dbReference type="NCBI Taxonomy" id="117903"/>
    <lineage>
        <taxon>Eukaryota</taxon>
        <taxon>Metazoa</taxon>
        <taxon>Spiralia</taxon>
        <taxon>Lophotrochozoa</taxon>
        <taxon>Platyhelminthes</taxon>
        <taxon>Monogenea</taxon>
        <taxon>Polyopisthocotylea</taxon>
        <taxon>Polystomatidea</taxon>
        <taxon>Polystomatidae</taxon>
        <taxon>Protopolystoma</taxon>
    </lineage>
</organism>
<feature type="region of interest" description="Disordered" evidence="1">
    <location>
        <begin position="45"/>
        <end position="73"/>
    </location>
</feature>
<dbReference type="Proteomes" id="UP000784294">
    <property type="component" value="Unassembled WGS sequence"/>
</dbReference>
<name>A0A3S5C6E1_9PLAT</name>
<keyword evidence="3" id="KW-1185">Reference proteome</keyword>
<reference evidence="2" key="1">
    <citation type="submission" date="2018-11" db="EMBL/GenBank/DDBJ databases">
        <authorList>
            <consortium name="Pathogen Informatics"/>
        </authorList>
    </citation>
    <scope>NUCLEOTIDE SEQUENCE</scope>
</reference>
<evidence type="ECO:0000313" key="3">
    <source>
        <dbReference type="Proteomes" id="UP000784294"/>
    </source>
</evidence>
<proteinExistence type="predicted"/>
<dbReference type="EMBL" id="CAAALY010257562">
    <property type="protein sequence ID" value="VEL38332.1"/>
    <property type="molecule type" value="Genomic_DNA"/>
</dbReference>
<accession>A0A3S5C6E1</accession>
<evidence type="ECO:0000256" key="1">
    <source>
        <dbReference type="SAM" id="MobiDB-lite"/>
    </source>
</evidence>
<dbReference type="AlphaFoldDB" id="A0A3S5C6E1"/>
<comment type="caution">
    <text evidence="2">The sequence shown here is derived from an EMBL/GenBank/DDBJ whole genome shotgun (WGS) entry which is preliminary data.</text>
</comment>
<feature type="compositionally biased region" description="Polar residues" evidence="1">
    <location>
        <begin position="53"/>
        <end position="73"/>
    </location>
</feature>
<protein>
    <submittedName>
        <fullName evidence="2">Uncharacterized protein</fullName>
    </submittedName>
</protein>
<gene>
    <name evidence="2" type="ORF">PXEA_LOCUS31772</name>
</gene>
<evidence type="ECO:0000313" key="2">
    <source>
        <dbReference type="EMBL" id="VEL38332.1"/>
    </source>
</evidence>